<dbReference type="Gramene" id="OB01G10550.1">
    <property type="protein sequence ID" value="OB01G10550.1"/>
    <property type="gene ID" value="OB01G10550"/>
</dbReference>
<reference evidence="2" key="2">
    <citation type="submission" date="2013-04" db="UniProtKB">
        <authorList>
            <consortium name="EnsemblPlants"/>
        </authorList>
    </citation>
    <scope>IDENTIFICATION</scope>
</reference>
<accession>J3KVP9</accession>
<organism evidence="2">
    <name type="scientific">Oryza brachyantha</name>
    <name type="common">malo sina</name>
    <dbReference type="NCBI Taxonomy" id="4533"/>
    <lineage>
        <taxon>Eukaryota</taxon>
        <taxon>Viridiplantae</taxon>
        <taxon>Streptophyta</taxon>
        <taxon>Embryophyta</taxon>
        <taxon>Tracheophyta</taxon>
        <taxon>Spermatophyta</taxon>
        <taxon>Magnoliopsida</taxon>
        <taxon>Liliopsida</taxon>
        <taxon>Poales</taxon>
        <taxon>Poaceae</taxon>
        <taxon>BOP clade</taxon>
        <taxon>Oryzoideae</taxon>
        <taxon>Oryzeae</taxon>
        <taxon>Oryzinae</taxon>
        <taxon>Oryza</taxon>
    </lineage>
</organism>
<reference evidence="2" key="1">
    <citation type="journal article" date="2013" name="Nat. Commun.">
        <title>Whole-genome sequencing of Oryza brachyantha reveals mechanisms underlying Oryza genome evolution.</title>
        <authorList>
            <person name="Chen J."/>
            <person name="Huang Q."/>
            <person name="Gao D."/>
            <person name="Wang J."/>
            <person name="Lang Y."/>
            <person name="Liu T."/>
            <person name="Li B."/>
            <person name="Bai Z."/>
            <person name="Luis Goicoechea J."/>
            <person name="Liang C."/>
            <person name="Chen C."/>
            <person name="Zhang W."/>
            <person name="Sun S."/>
            <person name="Liao Y."/>
            <person name="Zhang X."/>
            <person name="Yang L."/>
            <person name="Song C."/>
            <person name="Wang M."/>
            <person name="Shi J."/>
            <person name="Liu G."/>
            <person name="Liu J."/>
            <person name="Zhou H."/>
            <person name="Zhou W."/>
            <person name="Yu Q."/>
            <person name="An N."/>
            <person name="Chen Y."/>
            <person name="Cai Q."/>
            <person name="Wang B."/>
            <person name="Liu B."/>
            <person name="Min J."/>
            <person name="Huang Y."/>
            <person name="Wu H."/>
            <person name="Li Z."/>
            <person name="Zhang Y."/>
            <person name="Yin Y."/>
            <person name="Song W."/>
            <person name="Jiang J."/>
            <person name="Jackson S.A."/>
            <person name="Wing R.A."/>
            <person name="Wang J."/>
            <person name="Chen M."/>
        </authorList>
    </citation>
    <scope>NUCLEOTIDE SEQUENCE [LARGE SCALE GENOMIC DNA]</scope>
    <source>
        <strain evidence="2">cv. IRGC 101232</strain>
    </source>
</reference>
<dbReference type="Proteomes" id="UP000006038">
    <property type="component" value="Chromosome 1"/>
</dbReference>
<dbReference type="STRING" id="4533.J3KVP9"/>
<protein>
    <recommendedName>
        <fullName evidence="4">BHLH domain-containing protein</fullName>
    </recommendedName>
</protein>
<keyword evidence="3" id="KW-1185">Reference proteome</keyword>
<dbReference type="HOGENOM" id="CLU_1799422_0_0_1"/>
<sequence length="144" mass="15638">MQQDGTRTTQMSSLDEAAAYIKKLKERVDELQHRSRSMATSGAGGHGAVSPSTSGAGAVGSDHDDYYSAGADGEETTAPVLEVRHHVQDGSSSLDVVLICSARGEAGEVPRGDRRPRGRRRRDPQRQLLLRRQQNLLHRLLPGL</sequence>
<dbReference type="EnsemblPlants" id="OB01G10550.1">
    <property type="protein sequence ID" value="OB01G10550.1"/>
    <property type="gene ID" value="OB01G10550"/>
</dbReference>
<name>J3KVP9_ORYBR</name>
<proteinExistence type="predicted"/>
<evidence type="ECO:0000256" key="1">
    <source>
        <dbReference type="SAM" id="MobiDB-lite"/>
    </source>
</evidence>
<dbReference type="AlphaFoldDB" id="J3KVP9"/>
<evidence type="ECO:0000313" key="2">
    <source>
        <dbReference type="EnsemblPlants" id="OB01G10550.1"/>
    </source>
</evidence>
<feature type="compositionally biased region" description="Basic and acidic residues" evidence="1">
    <location>
        <begin position="105"/>
        <end position="115"/>
    </location>
</feature>
<evidence type="ECO:0008006" key="4">
    <source>
        <dbReference type="Google" id="ProtNLM"/>
    </source>
</evidence>
<feature type="region of interest" description="Disordered" evidence="1">
    <location>
        <begin position="105"/>
        <end position="126"/>
    </location>
</feature>
<feature type="region of interest" description="Disordered" evidence="1">
    <location>
        <begin position="30"/>
        <end position="79"/>
    </location>
</feature>
<evidence type="ECO:0000313" key="3">
    <source>
        <dbReference type="Proteomes" id="UP000006038"/>
    </source>
</evidence>